<dbReference type="PANTHER" id="PTHR23505">
    <property type="entry name" value="SPINSTER"/>
    <property type="match status" value="1"/>
</dbReference>
<feature type="transmembrane region" description="Helical" evidence="6">
    <location>
        <begin position="283"/>
        <end position="301"/>
    </location>
</feature>
<evidence type="ECO:0000313" key="8">
    <source>
        <dbReference type="EMBL" id="RJF91216.1"/>
    </source>
</evidence>
<dbReference type="PANTHER" id="PTHR23505:SF79">
    <property type="entry name" value="PROTEIN SPINSTER"/>
    <property type="match status" value="1"/>
</dbReference>
<feature type="transmembrane region" description="Helical" evidence="6">
    <location>
        <begin position="337"/>
        <end position="359"/>
    </location>
</feature>
<feature type="transmembrane region" description="Helical" evidence="6">
    <location>
        <begin position="30"/>
        <end position="49"/>
    </location>
</feature>
<sequence>MAESIVAEDGLRTESVVPARAEDRLPAFPYRAYVLFVSVLVGACSTLDRQILTMLVEPIRKEFQLSDQQVGLLTGLAFALVYVLAAIPAARLADRWSRRGVVALAVSAWSFMTVVCGFAQSFVQLFLARVGVGLGEAGGSAPIQALISDYFPQKQRGTALSIYLLGSPIGMGVGLAFGGWALAEYGWRWAFILAGIPGLIIGPLVYFTIREVRAGLADGVKQTFAQPPFGETIRTLWRIRTLPLMMLAATVQALIGMGMHAWIPAFIERSHGLGSVEIGAKLGAFVATGSILGHICGGPLADILGRRDIRWHLWTPVIAGLLAVCAAALAFTGPVDYAFPLLGIQVFLTGLFAAPMIYICTTLAPVWARATSAACSMFIINLIGLGLGPVAIGKLSDLLRPSYGDESLRMALLCSLVVVIPAALCFLLASRTYKADFEAARIRLGEASLPAMRH</sequence>
<feature type="transmembrane region" description="Helical" evidence="6">
    <location>
        <begin position="408"/>
        <end position="429"/>
    </location>
</feature>
<dbReference type="Pfam" id="PF07690">
    <property type="entry name" value="MFS_1"/>
    <property type="match status" value="1"/>
</dbReference>
<reference evidence="8 9" key="1">
    <citation type="submission" date="2018-09" db="EMBL/GenBank/DDBJ databases">
        <authorList>
            <person name="Zhu H."/>
        </authorList>
    </citation>
    <scope>NUCLEOTIDE SEQUENCE [LARGE SCALE GENOMIC DNA]</scope>
    <source>
        <strain evidence="8 9">K2R01-6</strain>
    </source>
</reference>
<dbReference type="PROSITE" id="PS50850">
    <property type="entry name" value="MFS"/>
    <property type="match status" value="1"/>
</dbReference>
<evidence type="ECO:0000256" key="1">
    <source>
        <dbReference type="ARBA" id="ARBA00004141"/>
    </source>
</evidence>
<dbReference type="InterPro" id="IPR044770">
    <property type="entry name" value="MFS_spinster-like"/>
</dbReference>
<feature type="transmembrane region" description="Helical" evidence="6">
    <location>
        <begin position="162"/>
        <end position="183"/>
    </location>
</feature>
<gene>
    <name evidence="8" type="ORF">D3876_13950</name>
</gene>
<evidence type="ECO:0000313" key="9">
    <source>
        <dbReference type="Proteomes" id="UP000286100"/>
    </source>
</evidence>
<evidence type="ECO:0000256" key="3">
    <source>
        <dbReference type="ARBA" id="ARBA00022692"/>
    </source>
</evidence>
<dbReference type="InterPro" id="IPR011701">
    <property type="entry name" value="MFS"/>
</dbReference>
<dbReference type="Gene3D" id="1.20.1250.20">
    <property type="entry name" value="MFS general substrate transporter like domains"/>
    <property type="match status" value="2"/>
</dbReference>
<comment type="subcellular location">
    <subcellularLocation>
        <location evidence="1">Membrane</location>
        <topology evidence="1">Multi-pass membrane protein</topology>
    </subcellularLocation>
</comment>
<feature type="domain" description="Major facilitator superfamily (MFS) profile" evidence="7">
    <location>
        <begin position="34"/>
        <end position="433"/>
    </location>
</feature>
<feature type="transmembrane region" description="Helical" evidence="6">
    <location>
        <begin position="70"/>
        <end position="89"/>
    </location>
</feature>
<feature type="transmembrane region" description="Helical" evidence="6">
    <location>
        <begin position="189"/>
        <end position="209"/>
    </location>
</feature>
<name>A0A418WMI8_9SPHN</name>
<keyword evidence="5 6" id="KW-0472">Membrane</keyword>
<dbReference type="SUPFAM" id="SSF103473">
    <property type="entry name" value="MFS general substrate transporter"/>
    <property type="match status" value="1"/>
</dbReference>
<keyword evidence="3 6" id="KW-0812">Transmembrane</keyword>
<organism evidence="8 9">
    <name type="scientific">Sphingomonas cavernae</name>
    <dbReference type="NCBI Taxonomy" id="2320861"/>
    <lineage>
        <taxon>Bacteria</taxon>
        <taxon>Pseudomonadati</taxon>
        <taxon>Pseudomonadota</taxon>
        <taxon>Alphaproteobacteria</taxon>
        <taxon>Sphingomonadales</taxon>
        <taxon>Sphingomonadaceae</taxon>
        <taxon>Sphingomonas</taxon>
    </lineage>
</organism>
<dbReference type="RefSeq" id="WP_119763108.1">
    <property type="nucleotide sequence ID" value="NZ_QYUM01000003.1"/>
</dbReference>
<keyword evidence="4 6" id="KW-1133">Transmembrane helix</keyword>
<dbReference type="InterPro" id="IPR036259">
    <property type="entry name" value="MFS_trans_sf"/>
</dbReference>
<feature type="transmembrane region" description="Helical" evidence="6">
    <location>
        <begin position="366"/>
        <end position="388"/>
    </location>
</feature>
<evidence type="ECO:0000256" key="5">
    <source>
        <dbReference type="ARBA" id="ARBA00023136"/>
    </source>
</evidence>
<evidence type="ECO:0000256" key="4">
    <source>
        <dbReference type="ARBA" id="ARBA00022989"/>
    </source>
</evidence>
<proteinExistence type="predicted"/>
<accession>A0A418WMI8</accession>
<dbReference type="AlphaFoldDB" id="A0A418WMI8"/>
<dbReference type="CDD" id="cd17328">
    <property type="entry name" value="MFS_spinster_like"/>
    <property type="match status" value="1"/>
</dbReference>
<evidence type="ECO:0000259" key="7">
    <source>
        <dbReference type="PROSITE" id="PS50850"/>
    </source>
</evidence>
<dbReference type="GO" id="GO:0016020">
    <property type="term" value="C:membrane"/>
    <property type="evidence" value="ECO:0007669"/>
    <property type="project" value="UniProtKB-SubCell"/>
</dbReference>
<keyword evidence="9" id="KW-1185">Reference proteome</keyword>
<evidence type="ECO:0000256" key="6">
    <source>
        <dbReference type="SAM" id="Phobius"/>
    </source>
</evidence>
<dbReference type="Proteomes" id="UP000286100">
    <property type="component" value="Unassembled WGS sequence"/>
</dbReference>
<feature type="transmembrane region" description="Helical" evidence="6">
    <location>
        <begin position="244"/>
        <end position="263"/>
    </location>
</feature>
<dbReference type="EMBL" id="QYUM01000003">
    <property type="protein sequence ID" value="RJF91216.1"/>
    <property type="molecule type" value="Genomic_DNA"/>
</dbReference>
<feature type="transmembrane region" description="Helical" evidence="6">
    <location>
        <begin position="313"/>
        <end position="331"/>
    </location>
</feature>
<keyword evidence="2" id="KW-0813">Transport</keyword>
<protein>
    <submittedName>
        <fullName evidence="8">MFS transporter</fullName>
    </submittedName>
</protein>
<dbReference type="InterPro" id="IPR020846">
    <property type="entry name" value="MFS_dom"/>
</dbReference>
<dbReference type="OrthoDB" id="7442224at2"/>
<feature type="transmembrane region" description="Helical" evidence="6">
    <location>
        <begin position="101"/>
        <end position="119"/>
    </location>
</feature>
<evidence type="ECO:0000256" key="2">
    <source>
        <dbReference type="ARBA" id="ARBA00022448"/>
    </source>
</evidence>
<dbReference type="GO" id="GO:0022857">
    <property type="term" value="F:transmembrane transporter activity"/>
    <property type="evidence" value="ECO:0007669"/>
    <property type="project" value="InterPro"/>
</dbReference>
<comment type="caution">
    <text evidence="8">The sequence shown here is derived from an EMBL/GenBank/DDBJ whole genome shotgun (WGS) entry which is preliminary data.</text>
</comment>